<dbReference type="OrthoDB" id="20774at2759"/>
<dbReference type="GO" id="GO:0006357">
    <property type="term" value="P:regulation of transcription by RNA polymerase II"/>
    <property type="evidence" value="ECO:0007669"/>
    <property type="project" value="InterPro"/>
</dbReference>
<dbReference type="Pfam" id="PF10433">
    <property type="entry name" value="Beta-prop_RSE1_1st"/>
    <property type="match status" value="1"/>
</dbReference>
<keyword evidence="6" id="KW-0175">Coiled coil</keyword>
<reference evidence="10 11" key="3">
    <citation type="submission" date="2019-11" db="EMBL/GenBank/DDBJ databases">
        <title>A de novo genome assembly of a pear dwarfing rootstock.</title>
        <authorList>
            <person name="Wang F."/>
            <person name="Wang J."/>
            <person name="Li S."/>
            <person name="Zhang Y."/>
            <person name="Fang M."/>
            <person name="Ma L."/>
            <person name="Zhao Y."/>
            <person name="Jiang S."/>
        </authorList>
    </citation>
    <scope>NUCLEOTIDE SEQUENCE [LARGE SCALE GENOMIC DNA]</scope>
    <source>
        <strain evidence="10">S2</strain>
        <tissue evidence="10">Leaf</tissue>
    </source>
</reference>
<comment type="caution">
    <text evidence="10">The sequence shown here is derived from an EMBL/GenBank/DDBJ whole genome shotgun (WGS) entry which is preliminary data.</text>
</comment>
<feature type="domain" description="RSE1/DDB1/CPSF1 C-terminal" evidence="7">
    <location>
        <begin position="1221"/>
        <end position="1473"/>
    </location>
</feature>
<gene>
    <name evidence="10" type="ORF">D8674_011198</name>
</gene>
<dbReference type="Pfam" id="PF03178">
    <property type="entry name" value="CPSF_A"/>
    <property type="match status" value="1"/>
</dbReference>
<name>A0A5N5G2V4_9ROSA</name>
<feature type="domain" description="RSE1/DDB1/CPSF1 first beta-propeller" evidence="8">
    <location>
        <begin position="230"/>
        <end position="620"/>
    </location>
</feature>
<reference evidence="11" key="2">
    <citation type="submission" date="2019-10" db="EMBL/GenBank/DDBJ databases">
        <title>A de novo genome assembly of a pear dwarfing rootstock.</title>
        <authorList>
            <person name="Wang F."/>
            <person name="Wang J."/>
            <person name="Li S."/>
            <person name="Zhang Y."/>
            <person name="Fang M."/>
            <person name="Ma L."/>
            <person name="Zhao Y."/>
            <person name="Jiang S."/>
        </authorList>
    </citation>
    <scope>NUCLEOTIDE SEQUENCE [LARGE SCALE GENOMIC DNA]</scope>
</reference>
<dbReference type="GO" id="GO:0003676">
    <property type="term" value="F:nucleic acid binding"/>
    <property type="evidence" value="ECO:0007669"/>
    <property type="project" value="InterPro"/>
</dbReference>
<evidence type="ECO:0000259" key="7">
    <source>
        <dbReference type="Pfam" id="PF03178"/>
    </source>
</evidence>
<dbReference type="Proteomes" id="UP000327157">
    <property type="component" value="Chromosome 14"/>
</dbReference>
<dbReference type="InterPro" id="IPR018846">
    <property type="entry name" value="Beta-prop_RSE1/DDB1/CPSF1_1st"/>
</dbReference>
<dbReference type="InterPro" id="IPR037212">
    <property type="entry name" value="Med7/Med21-like"/>
</dbReference>
<evidence type="ECO:0000256" key="1">
    <source>
        <dbReference type="ARBA" id="ARBA00004123"/>
    </source>
</evidence>
<dbReference type="InterPro" id="IPR015943">
    <property type="entry name" value="WD40/YVTN_repeat-like_dom_sf"/>
</dbReference>
<dbReference type="Pfam" id="PF23726">
    <property type="entry name" value="Beta-prop_RSE1_2nd"/>
    <property type="match status" value="1"/>
</dbReference>
<dbReference type="InterPro" id="IPR058543">
    <property type="entry name" value="Beta-prop_RSE1/DDB1/CPSF1_2nd"/>
</dbReference>
<comment type="subcellular location">
    <subcellularLocation>
        <location evidence="1">Nucleus</location>
    </subcellularLocation>
</comment>
<evidence type="ECO:0000256" key="3">
    <source>
        <dbReference type="ARBA" id="ARBA00023015"/>
    </source>
</evidence>
<evidence type="ECO:0000256" key="6">
    <source>
        <dbReference type="SAM" id="Coils"/>
    </source>
</evidence>
<sequence length="1661" mass="183778">MWFFVKVNSIMGFSLKLPKKNCQLVQMYIGDGQRADKGDRERGARGGEGGCRQGPVFAQKVLAMATSTYPPPPPYYRLYKDYLQDPKSAPEPPPPIEGPFICYGANHTIDEILPSLEEQGVRQLYPKGPNIDFKKELRSLNRELQLHILELADILVERPSQYARRVEEISLIFKNLHHLLNSLRPHQARATLIHILELQIQRRKQAVEDIKRRREEAQRLLKESIGTLEDNDGIVQSICEQPVFGTIKDISILPWNDKFCTQNPQMVGKDLLVVISDSGKLSFLSFCNEMHRFFPVTQVQLSNPGNSRNQLGRMLAIDSSGCFIAASAYENRLAMFSVSLSGGSDIIDKKILFPPENELDGSAARVQKNSIQGTIWSMSFISKDPRQSSKGHSPVLAIILNRRDAVLNELLLLGWNIRDQDIYVISTYVEDGPLAHSIVEVPHSPGFAFMFREGDALLMDLRDAHNPFCVCRTSPNFLSNVVDEANFVQESSRGCDLSRVLQVDDEGGLFNVAACALLELSDLDPMCIDGDKYNVNVTYKHVCSWSWELGNVKNPRMIVCADTGEYFMIEIIFGPDGPKVQESECLYQGSPSKALLWAEGGFLAALVDMGDGMVLKMENGMLLYTSPIQNIAPVLDMSVVDYHDEKHDQMFACCGVAPEGSLRIIRSGISVEKLLRTAPIYQGITGTWTLRMKVIDSYHSFLVLSFVEETRVLSVGLSFTDVTDSVGFQPDVSTLACGIVNDGLLVQIHKNAVRVCLPTKAAHSEGIPLPSPVFTSWFPENMSISLGAVGHNLIVVSSSNPCFLFILGVRVLSSHQYEIYEMQHLSLQNELSCVSIPHKCFGQTNNTLPFGVDVSNTFVIGTHKPSVEVLSYVPNEGVTILASGMISLTNTLGTAISGCIPQDVRLVLVDRLYVLAGLRNGMLLRFEWPAASAMPLSVLTSHSLVGRQLYDKLYEKTKDYYPVELQLIATRRIGITPVFLVPLSDSLDGDIVVLSDRPWLLHTARHSISYTSISFQSSTHVTPVCYVECPKGILFVAENCLHLVEMVHSKRLNVQKFHLGGTPREVLYHSESRLLLVMRTDLIDDTCSSDVCCIDPLSGSVLSSFKLEPGETGKSMELVRVGNEQVLVVGTSLSSGPAIMPSGEAESTKGRLIVLCLEHVQNSDSGSMTFCSKAGSSSQRASPFHEIVGYATEQLSSSSLCSSPDDTSCDGIKLEETEAWQFRIAYSSTWSGMVLAICSYLDRYFLASAGNAFYVCGFPNDNPQRVRKFNVARTRFMITSLTTHFTTIAVGDCRDGVLFYAYHEDSKKLQQLYFDPFQRLVADCILMDVNTAVVSDRKGSIAVLSSADYSEDSASPECNLTVSCAYYMGEIAMSIRKGSFSYKLPADDLLKGSDGNIDFSRNAIIVSTLLGSIITFVPISREEYELLEAVQHRLVVHPLTAPILGNDHNEYRGRENPAGVPKILDGDMLSQFLELTNMQQEVVLASPFGAQGTPKPSLKSRNVPIPVNQAGGDRAHLNDLVLSIVPMRRKILDGATAALEMQLYTESNLTLSYNLALNITLTNPKKKLFDALIDVKVSAYYQDKRIGLVTLVDRSMSTSKKTTVFQNVVVRARGMLTRTMFLGEGSSPGSRDEVIYNLRLPLSFKGTSWDADKTTHCPIDT</sequence>
<evidence type="ECO:0000259" key="9">
    <source>
        <dbReference type="Pfam" id="PF23726"/>
    </source>
</evidence>
<keyword evidence="4" id="KW-0804">Transcription</keyword>
<evidence type="ECO:0000313" key="10">
    <source>
        <dbReference type="EMBL" id="KAB2608030.1"/>
    </source>
</evidence>
<dbReference type="EMBL" id="SMOL01000553">
    <property type="protein sequence ID" value="KAB2608030.1"/>
    <property type="molecule type" value="Genomic_DNA"/>
</dbReference>
<dbReference type="InterPro" id="IPR009244">
    <property type="entry name" value="Mediatior_Med7"/>
</dbReference>
<dbReference type="InterPro" id="IPR044888">
    <property type="entry name" value="Mediatior_Med7_sf"/>
</dbReference>
<evidence type="ECO:0000259" key="8">
    <source>
        <dbReference type="Pfam" id="PF10433"/>
    </source>
</evidence>
<dbReference type="GO" id="GO:0016592">
    <property type="term" value="C:mediator complex"/>
    <property type="evidence" value="ECO:0007669"/>
    <property type="project" value="InterPro"/>
</dbReference>
<evidence type="ECO:0000256" key="2">
    <source>
        <dbReference type="ARBA" id="ARBA00009994"/>
    </source>
</evidence>
<dbReference type="PANTHER" id="PTHR10644">
    <property type="entry name" value="DNA REPAIR/RNA PROCESSING CPSF FAMILY"/>
    <property type="match status" value="1"/>
</dbReference>
<dbReference type="InterPro" id="IPR004871">
    <property type="entry name" value="RSE1/DDB1/CPSF1_C"/>
</dbReference>
<feature type="coiled-coil region" evidence="6">
    <location>
        <begin position="193"/>
        <end position="227"/>
    </location>
</feature>
<reference evidence="10 11" key="1">
    <citation type="submission" date="2019-09" db="EMBL/GenBank/DDBJ databases">
        <authorList>
            <person name="Ou C."/>
        </authorList>
    </citation>
    <scope>NUCLEOTIDE SEQUENCE [LARGE SCALE GENOMIC DNA]</scope>
    <source>
        <strain evidence="10">S2</strain>
        <tissue evidence="10">Leaf</tissue>
    </source>
</reference>
<organism evidence="10 11">
    <name type="scientific">Pyrus ussuriensis x Pyrus communis</name>
    <dbReference type="NCBI Taxonomy" id="2448454"/>
    <lineage>
        <taxon>Eukaryota</taxon>
        <taxon>Viridiplantae</taxon>
        <taxon>Streptophyta</taxon>
        <taxon>Embryophyta</taxon>
        <taxon>Tracheophyta</taxon>
        <taxon>Spermatophyta</taxon>
        <taxon>Magnoliopsida</taxon>
        <taxon>eudicotyledons</taxon>
        <taxon>Gunneridae</taxon>
        <taxon>Pentapetalae</taxon>
        <taxon>rosids</taxon>
        <taxon>fabids</taxon>
        <taxon>Rosales</taxon>
        <taxon>Rosaceae</taxon>
        <taxon>Amygdaloideae</taxon>
        <taxon>Maleae</taxon>
        <taxon>Pyrus</taxon>
    </lineage>
</organism>
<evidence type="ECO:0000256" key="4">
    <source>
        <dbReference type="ARBA" id="ARBA00023163"/>
    </source>
</evidence>
<dbReference type="SUPFAM" id="SSF140718">
    <property type="entry name" value="Mediator hinge subcomplex-like"/>
    <property type="match status" value="1"/>
</dbReference>
<dbReference type="Gene3D" id="6.10.140.200">
    <property type="match status" value="1"/>
</dbReference>
<dbReference type="Gene3D" id="2.130.10.10">
    <property type="entry name" value="YVTN repeat-like/Quinoprotein amine dehydrogenase"/>
    <property type="match status" value="1"/>
</dbReference>
<evidence type="ECO:0000313" key="11">
    <source>
        <dbReference type="Proteomes" id="UP000327157"/>
    </source>
</evidence>
<accession>A0A5N5G2V4</accession>
<keyword evidence="11" id="KW-1185">Reference proteome</keyword>
<proteinExistence type="inferred from homology"/>
<feature type="domain" description="RSE1/DDB1/CPSF1 second beta-propeller" evidence="9">
    <location>
        <begin position="682"/>
        <end position="1045"/>
    </location>
</feature>
<dbReference type="Pfam" id="PF05983">
    <property type="entry name" value="Med7"/>
    <property type="match status" value="1"/>
</dbReference>
<keyword evidence="5" id="KW-0539">Nucleus</keyword>
<protein>
    <submittedName>
        <fullName evidence="10">Pre-mRNA-splicing factor prp12</fullName>
    </submittedName>
</protein>
<dbReference type="GO" id="GO:0003712">
    <property type="term" value="F:transcription coregulator activity"/>
    <property type="evidence" value="ECO:0007669"/>
    <property type="project" value="InterPro"/>
</dbReference>
<keyword evidence="3" id="KW-0805">Transcription regulation</keyword>
<dbReference type="InterPro" id="IPR050358">
    <property type="entry name" value="RSE1/DDB1/CFT1"/>
</dbReference>
<comment type="similarity">
    <text evidence="2">Belongs to the Mediator complex subunit 7 family.</text>
</comment>
<evidence type="ECO:0000256" key="5">
    <source>
        <dbReference type="ARBA" id="ARBA00023242"/>
    </source>
</evidence>